<protein>
    <submittedName>
        <fullName evidence="1">Uncharacterized protein</fullName>
    </submittedName>
</protein>
<organism evidence="1 2">
    <name type="scientific">Treponema vincentii ATCC 35580</name>
    <dbReference type="NCBI Taxonomy" id="596324"/>
    <lineage>
        <taxon>Bacteria</taxon>
        <taxon>Pseudomonadati</taxon>
        <taxon>Spirochaetota</taxon>
        <taxon>Spirochaetia</taxon>
        <taxon>Spirochaetales</taxon>
        <taxon>Treponemataceae</taxon>
        <taxon>Treponema</taxon>
    </lineage>
</organism>
<evidence type="ECO:0000313" key="2">
    <source>
        <dbReference type="Proteomes" id="UP000004509"/>
    </source>
</evidence>
<dbReference type="STRING" id="596324.TREVI0001_2400"/>
<dbReference type="Proteomes" id="UP000004509">
    <property type="component" value="Unassembled WGS sequence"/>
</dbReference>
<proteinExistence type="predicted"/>
<sequence length="41" mass="4711">MVLRETRTLYFLVQYSCQVFLAKNLLLISITAVRGGYEKTA</sequence>
<gene>
    <name evidence="1" type="ORF">TREVI0001_2400</name>
</gene>
<comment type="caution">
    <text evidence="1">The sequence shown here is derived from an EMBL/GenBank/DDBJ whole genome shotgun (WGS) entry which is preliminary data.</text>
</comment>
<accession>C8PNK4</accession>
<reference evidence="1 2" key="1">
    <citation type="submission" date="2009-07" db="EMBL/GenBank/DDBJ databases">
        <authorList>
            <person name="Madupu R."/>
            <person name="Sebastian Y."/>
            <person name="Durkin A.S."/>
            <person name="Torralba M."/>
            <person name="Methe B."/>
            <person name="Sutton G.G."/>
            <person name="Strausberg R.L."/>
            <person name="Nelson K.E."/>
        </authorList>
    </citation>
    <scope>NUCLEOTIDE SEQUENCE [LARGE SCALE GENOMIC DNA]</scope>
    <source>
        <strain evidence="1 2">ATCC 35580</strain>
    </source>
</reference>
<dbReference type="EMBL" id="ACYH01000014">
    <property type="protein sequence ID" value="EEV21015.1"/>
    <property type="molecule type" value="Genomic_DNA"/>
</dbReference>
<name>C8PNK4_9SPIR</name>
<dbReference type="AlphaFoldDB" id="C8PNK4"/>
<evidence type="ECO:0000313" key="1">
    <source>
        <dbReference type="EMBL" id="EEV21015.1"/>
    </source>
</evidence>